<evidence type="ECO:0000313" key="2">
    <source>
        <dbReference type="Proteomes" id="UP000077069"/>
    </source>
</evidence>
<dbReference type="GeneID" id="28765457"/>
<dbReference type="AlphaFoldDB" id="A0A177CF77"/>
<dbReference type="InParanoid" id="A0A177CF77"/>
<proteinExistence type="predicted"/>
<dbReference type="RefSeq" id="XP_018035957.1">
    <property type="nucleotide sequence ID" value="XM_018181971.1"/>
</dbReference>
<gene>
    <name evidence="1" type="ORF">CC84DRAFT_1205359</name>
</gene>
<dbReference type="Proteomes" id="UP000077069">
    <property type="component" value="Unassembled WGS sequence"/>
</dbReference>
<dbReference type="Pfam" id="PF14441">
    <property type="entry name" value="OTT_1508_deam"/>
    <property type="match status" value="1"/>
</dbReference>
<protein>
    <submittedName>
        <fullName evidence="1">Uncharacterized protein</fullName>
    </submittedName>
</protein>
<reference evidence="1 2" key="1">
    <citation type="submission" date="2016-05" db="EMBL/GenBank/DDBJ databases">
        <title>Comparative analysis of secretome profiles of manganese(II)-oxidizing ascomycete fungi.</title>
        <authorList>
            <consortium name="DOE Joint Genome Institute"/>
            <person name="Zeiner C.A."/>
            <person name="Purvine S.O."/>
            <person name="Zink E.M."/>
            <person name="Wu S."/>
            <person name="Pasa-Tolic L."/>
            <person name="Chaput D.L."/>
            <person name="Haridas S."/>
            <person name="Grigoriev I.V."/>
            <person name="Santelli C.M."/>
            <person name="Hansel C.M."/>
        </authorList>
    </citation>
    <scope>NUCLEOTIDE SEQUENCE [LARGE SCALE GENOMIC DNA]</scope>
    <source>
        <strain evidence="1 2">AP3s5-JAC2a</strain>
    </source>
</reference>
<dbReference type="EMBL" id="KV441552">
    <property type="protein sequence ID" value="OAG05592.1"/>
    <property type="molecule type" value="Genomic_DNA"/>
</dbReference>
<organism evidence="1 2">
    <name type="scientific">Paraphaeosphaeria sporulosa</name>
    <dbReference type="NCBI Taxonomy" id="1460663"/>
    <lineage>
        <taxon>Eukaryota</taxon>
        <taxon>Fungi</taxon>
        <taxon>Dikarya</taxon>
        <taxon>Ascomycota</taxon>
        <taxon>Pezizomycotina</taxon>
        <taxon>Dothideomycetes</taxon>
        <taxon>Pleosporomycetidae</taxon>
        <taxon>Pleosporales</taxon>
        <taxon>Massarineae</taxon>
        <taxon>Didymosphaeriaceae</taxon>
        <taxon>Paraphaeosphaeria</taxon>
    </lineage>
</organism>
<evidence type="ECO:0000313" key="1">
    <source>
        <dbReference type="EMBL" id="OAG05592.1"/>
    </source>
</evidence>
<name>A0A177CF77_9PLEO</name>
<dbReference type="InterPro" id="IPR027796">
    <property type="entry name" value="OTT_1508_deam-like"/>
</dbReference>
<accession>A0A177CF77</accession>
<keyword evidence="2" id="KW-1185">Reference proteome</keyword>
<dbReference type="OrthoDB" id="4851849at2759"/>
<sequence length="451" mass="50542">MKGDSAPALVRQEIRTAPTERSIWTSVQDETTFRQAAVDLALATGECPWDAHTGLPPSPGAPRIDDYVQLSPPRSESRDQYILSEHIENRLANDLALLAASKEAVFSVTAACIEERADANGHLTGLKLWLAANEGVSEELKGSLAEIWHCQSASTSEGETVSNVFAKIVHLNRLRIYQRVRKAVGHPPIFREKGRTRTNPDDKLARAFMRMPKSRPQDKWKPPALCNELVRRGLSLNVKLLALLESLTVDEIEQGSDHVVRQLETIARDCFNVTTDNGRVPFKHLLGECELDAGLWLRNKYIGEVEKTGAYWRMAMSICRIHRQISGARPKDLPPVKLEIEGVQPYVSVINEPSIQGRPMPCYVHAEVQLITHLAQQEARREFEVSSTQKVITRRPRIIGASKSACFLCFLFLSCYGGPETPATHGRLLRTYVRLFSECILRWSGYGENTV</sequence>